<reference evidence="3" key="1">
    <citation type="submission" date="2016-11" db="EMBL/GenBank/DDBJ databases">
        <authorList>
            <person name="Varghese N."/>
            <person name="Submissions S."/>
        </authorList>
    </citation>
    <scope>NUCLEOTIDE SEQUENCE [LARGE SCALE GENOMIC DNA]</scope>
    <source>
        <strain evidence="3">GAS401</strain>
    </source>
</reference>
<dbReference type="Proteomes" id="UP000184096">
    <property type="component" value="Chromosome I"/>
</dbReference>
<dbReference type="RefSeq" id="WP_072822023.1">
    <property type="nucleotide sequence ID" value="NZ_LT670849.1"/>
</dbReference>
<protein>
    <submittedName>
        <fullName evidence="2">Uncharacterized membrane protein</fullName>
    </submittedName>
</protein>
<gene>
    <name evidence="2" type="ORF">SAMN05444170_5082</name>
</gene>
<accession>A0A1M7UHC0</accession>
<sequence>MRFLTQGEAHTRSFIKAVSWRITGSIDTFVISLFVTGKFGLAGTIAGVEVVTKIALYYFHERVWAIIPWGK</sequence>
<evidence type="ECO:0000313" key="3">
    <source>
        <dbReference type="Proteomes" id="UP000184096"/>
    </source>
</evidence>
<dbReference type="EMBL" id="LT670849">
    <property type="protein sequence ID" value="SHN82336.1"/>
    <property type="molecule type" value="Genomic_DNA"/>
</dbReference>
<dbReference type="OrthoDB" id="197461at2"/>
<name>A0A1M7UHC0_9BRAD</name>
<organism evidence="2 3">
    <name type="scientific">Bradyrhizobium erythrophlei</name>
    <dbReference type="NCBI Taxonomy" id="1437360"/>
    <lineage>
        <taxon>Bacteria</taxon>
        <taxon>Pseudomonadati</taxon>
        <taxon>Pseudomonadota</taxon>
        <taxon>Alphaproteobacteria</taxon>
        <taxon>Hyphomicrobiales</taxon>
        <taxon>Nitrobacteraceae</taxon>
        <taxon>Bradyrhizobium</taxon>
    </lineage>
</organism>
<feature type="domain" description="DUF2061" evidence="1">
    <location>
        <begin position="15"/>
        <end position="65"/>
    </location>
</feature>
<dbReference type="Pfam" id="PF09834">
    <property type="entry name" value="DUF2061"/>
    <property type="match status" value="1"/>
</dbReference>
<evidence type="ECO:0000259" key="1">
    <source>
        <dbReference type="Pfam" id="PF09834"/>
    </source>
</evidence>
<evidence type="ECO:0000313" key="2">
    <source>
        <dbReference type="EMBL" id="SHN82336.1"/>
    </source>
</evidence>
<dbReference type="AlphaFoldDB" id="A0A1M7UHC0"/>
<proteinExistence type="predicted"/>
<dbReference type="InterPro" id="IPR018638">
    <property type="entry name" value="DUF2061_membrane"/>
</dbReference>
<keyword evidence="3" id="KW-1185">Reference proteome</keyword>